<gene>
    <name evidence="1" type="ORF">BpHYR1_015639</name>
</gene>
<dbReference type="Proteomes" id="UP000276133">
    <property type="component" value="Unassembled WGS sequence"/>
</dbReference>
<evidence type="ECO:0000313" key="2">
    <source>
        <dbReference type="Proteomes" id="UP000276133"/>
    </source>
</evidence>
<organism evidence="1 2">
    <name type="scientific">Brachionus plicatilis</name>
    <name type="common">Marine rotifer</name>
    <name type="synonym">Brachionus muelleri</name>
    <dbReference type="NCBI Taxonomy" id="10195"/>
    <lineage>
        <taxon>Eukaryota</taxon>
        <taxon>Metazoa</taxon>
        <taxon>Spiralia</taxon>
        <taxon>Gnathifera</taxon>
        <taxon>Rotifera</taxon>
        <taxon>Eurotatoria</taxon>
        <taxon>Monogononta</taxon>
        <taxon>Pseudotrocha</taxon>
        <taxon>Ploima</taxon>
        <taxon>Brachionidae</taxon>
        <taxon>Brachionus</taxon>
    </lineage>
</organism>
<reference evidence="1 2" key="1">
    <citation type="journal article" date="2018" name="Sci. Rep.">
        <title>Genomic signatures of local adaptation to the degree of environmental predictability in rotifers.</title>
        <authorList>
            <person name="Franch-Gras L."/>
            <person name="Hahn C."/>
            <person name="Garcia-Roger E.M."/>
            <person name="Carmona M.J."/>
            <person name="Serra M."/>
            <person name="Gomez A."/>
        </authorList>
    </citation>
    <scope>NUCLEOTIDE SEQUENCE [LARGE SCALE GENOMIC DNA]</scope>
    <source>
        <strain evidence="1">HYR1</strain>
    </source>
</reference>
<keyword evidence="2" id="KW-1185">Reference proteome</keyword>
<dbReference type="AlphaFoldDB" id="A0A3M7RBH8"/>
<proteinExistence type="predicted"/>
<dbReference type="EMBL" id="REGN01003790">
    <property type="protein sequence ID" value="RNA20754.1"/>
    <property type="molecule type" value="Genomic_DNA"/>
</dbReference>
<sequence>MNKKKTLTNFYKLTTFLRNIKLSRYKEPKTYNISDLFFSFQSSNDVFNAPMDKTKKLNVELNKLSFNISNM</sequence>
<accession>A0A3M7RBH8</accession>
<comment type="caution">
    <text evidence="1">The sequence shown here is derived from an EMBL/GenBank/DDBJ whole genome shotgun (WGS) entry which is preliminary data.</text>
</comment>
<evidence type="ECO:0000313" key="1">
    <source>
        <dbReference type="EMBL" id="RNA20754.1"/>
    </source>
</evidence>
<protein>
    <submittedName>
        <fullName evidence="1">Uncharacterized protein</fullName>
    </submittedName>
</protein>
<name>A0A3M7RBH8_BRAPC</name>